<feature type="signal peptide" evidence="1">
    <location>
        <begin position="1"/>
        <end position="19"/>
    </location>
</feature>
<organism evidence="2 3">
    <name type="scientific">Leptobrachium leishanense</name>
    <name type="common">Leishan spiny toad</name>
    <dbReference type="NCBI Taxonomy" id="445787"/>
    <lineage>
        <taxon>Eukaryota</taxon>
        <taxon>Metazoa</taxon>
        <taxon>Chordata</taxon>
        <taxon>Craniata</taxon>
        <taxon>Vertebrata</taxon>
        <taxon>Euteleostomi</taxon>
        <taxon>Amphibia</taxon>
        <taxon>Batrachia</taxon>
        <taxon>Anura</taxon>
        <taxon>Pelobatoidea</taxon>
        <taxon>Megophryidae</taxon>
        <taxon>Leptobrachium</taxon>
    </lineage>
</organism>
<keyword evidence="3" id="KW-1185">Reference proteome</keyword>
<accession>A0A8C5LV88</accession>
<evidence type="ECO:0000313" key="2">
    <source>
        <dbReference type="Ensembl" id="ENSLLEP00000003722.1"/>
    </source>
</evidence>
<dbReference type="Proteomes" id="UP000694569">
    <property type="component" value="Unplaced"/>
</dbReference>
<protein>
    <submittedName>
        <fullName evidence="2">Cytokine like 1</fullName>
    </submittedName>
</protein>
<dbReference type="PANTHER" id="PTHR15974">
    <property type="entry name" value="CYTOKINE-LIKE PROTEIN 1"/>
    <property type="match status" value="1"/>
</dbReference>
<name>A0A8C5LV88_9ANUR</name>
<dbReference type="PANTHER" id="PTHR15974:SF0">
    <property type="entry name" value="CYTOKINE-LIKE PROTEIN 1"/>
    <property type="match status" value="1"/>
</dbReference>
<dbReference type="OrthoDB" id="9899179at2759"/>
<dbReference type="AlphaFoldDB" id="A0A8C5LV88"/>
<dbReference type="GO" id="GO:0045944">
    <property type="term" value="P:positive regulation of transcription by RNA polymerase II"/>
    <property type="evidence" value="ECO:0007669"/>
    <property type="project" value="TreeGrafter"/>
</dbReference>
<gene>
    <name evidence="2" type="primary">CYTL1</name>
</gene>
<dbReference type="Pfam" id="PF15153">
    <property type="entry name" value="CYTL1"/>
    <property type="match status" value="1"/>
</dbReference>
<sequence>MKLLLGSVILSLLLLSADSAPLTCYSRVLALSKEITESYETLQKSIPSGPCMDSLPALYLDVHNSCVMTKLREFISTPQCGKFPRVTALKKKVRNLYTIMNSVCKRDLVFFTNDCGALERPLSTPAPTTAVSG</sequence>
<dbReference type="Ensembl" id="ENSLLET00000003897.1">
    <property type="protein sequence ID" value="ENSLLEP00000003722.1"/>
    <property type="gene ID" value="ENSLLEG00000002404.1"/>
</dbReference>
<dbReference type="GeneTree" id="ENSGT00390000016221"/>
<proteinExistence type="predicted"/>
<reference evidence="2" key="1">
    <citation type="submission" date="2025-08" db="UniProtKB">
        <authorList>
            <consortium name="Ensembl"/>
        </authorList>
    </citation>
    <scope>IDENTIFICATION</scope>
</reference>
<keyword evidence="1" id="KW-0732">Signal</keyword>
<reference evidence="2" key="2">
    <citation type="submission" date="2025-09" db="UniProtKB">
        <authorList>
            <consortium name="Ensembl"/>
        </authorList>
    </citation>
    <scope>IDENTIFICATION</scope>
</reference>
<feature type="chain" id="PRO_5034967469" evidence="1">
    <location>
        <begin position="20"/>
        <end position="133"/>
    </location>
</feature>
<evidence type="ECO:0000313" key="3">
    <source>
        <dbReference type="Proteomes" id="UP000694569"/>
    </source>
</evidence>
<evidence type="ECO:0000256" key="1">
    <source>
        <dbReference type="SAM" id="SignalP"/>
    </source>
</evidence>
<dbReference type="InterPro" id="IPR029253">
    <property type="entry name" value="CYTL1"/>
</dbReference>